<evidence type="ECO:0000256" key="1">
    <source>
        <dbReference type="ARBA" id="ARBA00022468"/>
    </source>
</evidence>
<dbReference type="InterPro" id="IPR050989">
    <property type="entry name" value="Rap1_Ran_GAP"/>
</dbReference>
<evidence type="ECO:0000313" key="4">
    <source>
        <dbReference type="Proteomes" id="UP001152888"/>
    </source>
</evidence>
<dbReference type="Gene3D" id="3.30.1120.160">
    <property type="match status" value="1"/>
</dbReference>
<dbReference type="EMBL" id="CAKOFQ010008501">
    <property type="protein sequence ID" value="CAH2014473.1"/>
    <property type="molecule type" value="Genomic_DNA"/>
</dbReference>
<dbReference type="GO" id="GO:0051056">
    <property type="term" value="P:regulation of small GTPase mediated signal transduction"/>
    <property type="evidence" value="ECO:0007669"/>
    <property type="project" value="InterPro"/>
</dbReference>
<gene>
    <name evidence="3" type="ORF">ACAOBT_LOCUS34145</name>
</gene>
<dbReference type="InterPro" id="IPR035974">
    <property type="entry name" value="Rap/Ran-GAP_sf"/>
</dbReference>
<keyword evidence="1" id="KW-0343">GTPase activation</keyword>
<proteinExistence type="predicted"/>
<keyword evidence="4" id="KW-1185">Reference proteome</keyword>
<comment type="caution">
    <text evidence="3">The sequence shown here is derived from an EMBL/GenBank/DDBJ whole genome shotgun (WGS) entry which is preliminary data.</text>
</comment>
<dbReference type="Proteomes" id="UP001152888">
    <property type="component" value="Unassembled WGS sequence"/>
</dbReference>
<dbReference type="GO" id="GO:0005096">
    <property type="term" value="F:GTPase activator activity"/>
    <property type="evidence" value="ECO:0007669"/>
    <property type="project" value="UniProtKB-KW"/>
</dbReference>
<sequence length="156" mass="17769">MTTTLMQYQYRLVIRTSELQTLRGAVLEDAIPNIKPSTNPKSMHSKEVLEYVAPEVQQSCLRLGVHNQQTTDLILKLDEQGLTNHYKVGIMYCKAGQNTEEEMYNNEEAGPAFTEFLETIGKKFDYTVSISTELDWITKPILLVCIPSTHNTRTAR</sequence>
<dbReference type="PANTHER" id="PTHR15711:SF22">
    <property type="entry name" value="RAP-GAP DOMAIN-CONTAINING PROTEIN"/>
    <property type="match status" value="1"/>
</dbReference>
<dbReference type="InterPro" id="IPR000331">
    <property type="entry name" value="Rap/Ran_GAP_dom"/>
</dbReference>
<dbReference type="SUPFAM" id="SSF111347">
    <property type="entry name" value="Rap/Ran-GAP"/>
    <property type="match status" value="1"/>
</dbReference>
<reference evidence="3" key="1">
    <citation type="submission" date="2022-03" db="EMBL/GenBank/DDBJ databases">
        <authorList>
            <person name="Sayadi A."/>
        </authorList>
    </citation>
    <scope>NUCLEOTIDE SEQUENCE</scope>
</reference>
<evidence type="ECO:0000259" key="2">
    <source>
        <dbReference type="PROSITE" id="PS50085"/>
    </source>
</evidence>
<accession>A0A9P0MKW5</accession>
<dbReference type="GO" id="GO:0005737">
    <property type="term" value="C:cytoplasm"/>
    <property type="evidence" value="ECO:0007669"/>
    <property type="project" value="TreeGrafter"/>
</dbReference>
<dbReference type="PROSITE" id="PS50085">
    <property type="entry name" value="RAPGAP"/>
    <property type="match status" value="1"/>
</dbReference>
<protein>
    <recommendedName>
        <fullName evidence="2">Rap-GAP domain-containing protein</fullName>
    </recommendedName>
</protein>
<name>A0A9P0MKW5_ACAOB</name>
<dbReference type="PANTHER" id="PTHR15711">
    <property type="entry name" value="RAP GTPASE-ACTIVATING PROTEIN"/>
    <property type="match status" value="1"/>
</dbReference>
<evidence type="ECO:0000313" key="3">
    <source>
        <dbReference type="EMBL" id="CAH2014473.1"/>
    </source>
</evidence>
<organism evidence="3 4">
    <name type="scientific">Acanthoscelides obtectus</name>
    <name type="common">Bean weevil</name>
    <name type="synonym">Bruchus obtectus</name>
    <dbReference type="NCBI Taxonomy" id="200917"/>
    <lineage>
        <taxon>Eukaryota</taxon>
        <taxon>Metazoa</taxon>
        <taxon>Ecdysozoa</taxon>
        <taxon>Arthropoda</taxon>
        <taxon>Hexapoda</taxon>
        <taxon>Insecta</taxon>
        <taxon>Pterygota</taxon>
        <taxon>Neoptera</taxon>
        <taxon>Endopterygota</taxon>
        <taxon>Coleoptera</taxon>
        <taxon>Polyphaga</taxon>
        <taxon>Cucujiformia</taxon>
        <taxon>Chrysomeloidea</taxon>
        <taxon>Chrysomelidae</taxon>
        <taxon>Bruchinae</taxon>
        <taxon>Bruchini</taxon>
        <taxon>Acanthoscelides</taxon>
    </lineage>
</organism>
<dbReference type="AlphaFoldDB" id="A0A9P0MKW5"/>
<dbReference type="OrthoDB" id="2499658at2759"/>
<feature type="domain" description="Rap-GAP" evidence="2">
    <location>
        <begin position="74"/>
        <end position="156"/>
    </location>
</feature>